<dbReference type="Pfam" id="PF13966">
    <property type="entry name" value="zf-RVT"/>
    <property type="match status" value="1"/>
</dbReference>
<accession>A0A7J9IF68</accession>
<dbReference type="Proteomes" id="UP000593560">
    <property type="component" value="Unassembled WGS sequence"/>
</dbReference>
<dbReference type="EMBL" id="JABFAD010342271">
    <property type="protein sequence ID" value="MBA0820716.1"/>
    <property type="molecule type" value="Genomic_DNA"/>
</dbReference>
<dbReference type="PANTHER" id="PTHR47074:SF48">
    <property type="entry name" value="POLYNUCLEOTIDYL TRANSFERASE, RIBONUCLEASE H-LIKE SUPERFAMILY PROTEIN"/>
    <property type="match status" value="1"/>
</dbReference>
<evidence type="ECO:0000259" key="1">
    <source>
        <dbReference type="Pfam" id="PF13456"/>
    </source>
</evidence>
<feature type="domain" description="RNase H type-1" evidence="1">
    <location>
        <begin position="265"/>
        <end position="385"/>
    </location>
</feature>
<reference evidence="3 4" key="1">
    <citation type="journal article" date="2019" name="Genome Biol. Evol.">
        <title>Insights into the evolution of the New World diploid cottons (Gossypium, subgenus Houzingenia) based on genome sequencing.</title>
        <authorList>
            <person name="Grover C.E."/>
            <person name="Arick M.A. 2nd"/>
            <person name="Thrash A."/>
            <person name="Conover J.L."/>
            <person name="Sanders W.S."/>
            <person name="Peterson D.G."/>
            <person name="Frelichowski J.E."/>
            <person name="Scheffler J.A."/>
            <person name="Scheffler B.E."/>
            <person name="Wendel J.F."/>
        </authorList>
    </citation>
    <scope>NUCLEOTIDE SEQUENCE [LARGE SCALE GENOMIC DNA]</scope>
    <source>
        <strain evidence="3">0</strain>
        <tissue evidence="3">Leaf</tissue>
    </source>
</reference>
<comment type="caution">
    <text evidence="3">The sequence shown here is derived from an EMBL/GenBank/DDBJ whole genome shotgun (WGS) entry which is preliminary data.</text>
</comment>
<dbReference type="CDD" id="cd06222">
    <property type="entry name" value="RNase_H_like"/>
    <property type="match status" value="1"/>
</dbReference>
<evidence type="ECO:0008006" key="5">
    <source>
        <dbReference type="Google" id="ProtNLM"/>
    </source>
</evidence>
<sequence>FGGLSGESICIDKSLVKERVVRDLFNESHDGWDKDRVMAIYGDLLGDQICNFPILHDAPEDRRIWFHNPHGVFTSKSAYSWLLPKQIGFGAHRIFWRIIWRLKTLTKICIFCWRLGHNILPTYEKISSFRSGFNDTCPRCGKDKETLIHALKDCPMARKVLEVGGLDNKLLDGNYINCVDWIEGAARILDIKALSDFISVLWNVWNSRNNKIFRGVEEEAKVTWDRATALSKEFRIFNFLEDPLLPRKPEKKAWKKSHQGMIKINFDASVHDKKTFYSLVARDADGVVLGGRTGFVNKEMHIEWAEMQAMEESINFAQSNNWKNVELESDCASLVNRFNKRQEDLTMAGHRLWDIKKQSLFLNQFNFCWAPRSCNKVADALCTWARTKSCCMVFNMDYPSCIHEIVLNDAIN</sequence>
<protein>
    <recommendedName>
        <fullName evidence="5">RNase H type-1 domain-containing protein</fullName>
    </recommendedName>
</protein>
<dbReference type="OrthoDB" id="994311at2759"/>
<dbReference type="InterPro" id="IPR036397">
    <property type="entry name" value="RNaseH_sf"/>
</dbReference>
<dbReference type="Pfam" id="PF13456">
    <property type="entry name" value="RVT_3"/>
    <property type="match status" value="1"/>
</dbReference>
<evidence type="ECO:0000259" key="2">
    <source>
        <dbReference type="Pfam" id="PF13966"/>
    </source>
</evidence>
<dbReference type="InterPro" id="IPR002156">
    <property type="entry name" value="RNaseH_domain"/>
</dbReference>
<dbReference type="InterPro" id="IPR044730">
    <property type="entry name" value="RNase_H-like_dom_plant"/>
</dbReference>
<organism evidence="3 4">
    <name type="scientific">Gossypium harknessii</name>
    <dbReference type="NCBI Taxonomy" id="34285"/>
    <lineage>
        <taxon>Eukaryota</taxon>
        <taxon>Viridiplantae</taxon>
        <taxon>Streptophyta</taxon>
        <taxon>Embryophyta</taxon>
        <taxon>Tracheophyta</taxon>
        <taxon>Spermatophyta</taxon>
        <taxon>Magnoliopsida</taxon>
        <taxon>eudicotyledons</taxon>
        <taxon>Gunneridae</taxon>
        <taxon>Pentapetalae</taxon>
        <taxon>rosids</taxon>
        <taxon>malvids</taxon>
        <taxon>Malvales</taxon>
        <taxon>Malvaceae</taxon>
        <taxon>Malvoideae</taxon>
        <taxon>Gossypium</taxon>
    </lineage>
</organism>
<dbReference type="InterPro" id="IPR012337">
    <property type="entry name" value="RNaseH-like_sf"/>
</dbReference>
<dbReference type="PANTHER" id="PTHR47074">
    <property type="entry name" value="BNAC02G40300D PROTEIN"/>
    <property type="match status" value="1"/>
</dbReference>
<gene>
    <name evidence="3" type="ORF">Gohar_028275</name>
</gene>
<name>A0A7J9IF68_9ROSI</name>
<dbReference type="InterPro" id="IPR052929">
    <property type="entry name" value="RNase_H-like_EbsB-rel"/>
</dbReference>
<keyword evidence="4" id="KW-1185">Reference proteome</keyword>
<evidence type="ECO:0000313" key="4">
    <source>
        <dbReference type="Proteomes" id="UP000593560"/>
    </source>
</evidence>
<dbReference type="AlphaFoldDB" id="A0A7J9IF68"/>
<evidence type="ECO:0000313" key="3">
    <source>
        <dbReference type="EMBL" id="MBA0820716.1"/>
    </source>
</evidence>
<dbReference type="InterPro" id="IPR026960">
    <property type="entry name" value="RVT-Znf"/>
</dbReference>
<dbReference type="SUPFAM" id="SSF53098">
    <property type="entry name" value="Ribonuclease H-like"/>
    <property type="match status" value="1"/>
</dbReference>
<dbReference type="Gene3D" id="3.30.420.10">
    <property type="entry name" value="Ribonuclease H-like superfamily/Ribonuclease H"/>
    <property type="match status" value="1"/>
</dbReference>
<dbReference type="GO" id="GO:0004523">
    <property type="term" value="F:RNA-DNA hybrid ribonuclease activity"/>
    <property type="evidence" value="ECO:0007669"/>
    <property type="project" value="InterPro"/>
</dbReference>
<dbReference type="GO" id="GO:0003676">
    <property type="term" value="F:nucleic acid binding"/>
    <property type="evidence" value="ECO:0007669"/>
    <property type="project" value="InterPro"/>
</dbReference>
<feature type="domain" description="Reverse transcriptase zinc-binding" evidence="2">
    <location>
        <begin position="73"/>
        <end position="160"/>
    </location>
</feature>
<proteinExistence type="predicted"/>
<feature type="non-terminal residue" evidence="3">
    <location>
        <position position="1"/>
    </location>
</feature>